<reference evidence="2" key="1">
    <citation type="submission" date="2021-01" db="EMBL/GenBank/DDBJ databases">
        <title>Whole genome shotgun sequence of Virgisporangium ochraceum NBRC 16418.</title>
        <authorList>
            <person name="Komaki H."/>
            <person name="Tamura T."/>
        </authorList>
    </citation>
    <scope>NUCLEOTIDE SEQUENCE</scope>
    <source>
        <strain evidence="2">NBRC 16418</strain>
    </source>
</reference>
<keyword evidence="1" id="KW-0732">Signal</keyword>
<protein>
    <recommendedName>
        <fullName evidence="4">Secreted protein</fullName>
    </recommendedName>
</protein>
<accession>A0A8J4EE16</accession>
<evidence type="ECO:0000256" key="1">
    <source>
        <dbReference type="SAM" id="SignalP"/>
    </source>
</evidence>
<dbReference type="EMBL" id="BOPH01000043">
    <property type="protein sequence ID" value="GIJ68562.1"/>
    <property type="molecule type" value="Genomic_DNA"/>
</dbReference>
<evidence type="ECO:0000313" key="2">
    <source>
        <dbReference type="EMBL" id="GIJ68562.1"/>
    </source>
</evidence>
<gene>
    <name evidence="2" type="ORF">Voc01_034790</name>
</gene>
<evidence type="ECO:0008006" key="4">
    <source>
        <dbReference type="Google" id="ProtNLM"/>
    </source>
</evidence>
<dbReference type="AlphaFoldDB" id="A0A8J4EE16"/>
<name>A0A8J4EE16_9ACTN</name>
<evidence type="ECO:0000313" key="3">
    <source>
        <dbReference type="Proteomes" id="UP000635606"/>
    </source>
</evidence>
<dbReference type="Proteomes" id="UP000635606">
    <property type="component" value="Unassembled WGS sequence"/>
</dbReference>
<feature type="chain" id="PRO_5035281505" description="Secreted protein" evidence="1">
    <location>
        <begin position="33"/>
        <end position="288"/>
    </location>
</feature>
<keyword evidence="3" id="KW-1185">Reference proteome</keyword>
<feature type="signal peptide" evidence="1">
    <location>
        <begin position="1"/>
        <end position="32"/>
    </location>
</feature>
<comment type="caution">
    <text evidence="2">The sequence shown here is derived from an EMBL/GenBank/DDBJ whole genome shotgun (WGS) entry which is preliminary data.</text>
</comment>
<proteinExistence type="predicted"/>
<dbReference type="RefSeq" id="WP_203928503.1">
    <property type="nucleotide sequence ID" value="NZ_BOPH01000043.1"/>
</dbReference>
<organism evidence="2 3">
    <name type="scientific">Virgisporangium ochraceum</name>
    <dbReference type="NCBI Taxonomy" id="65505"/>
    <lineage>
        <taxon>Bacteria</taxon>
        <taxon>Bacillati</taxon>
        <taxon>Actinomycetota</taxon>
        <taxon>Actinomycetes</taxon>
        <taxon>Micromonosporales</taxon>
        <taxon>Micromonosporaceae</taxon>
        <taxon>Virgisporangium</taxon>
    </lineage>
</organism>
<sequence>MLSAIGRPAAWALAATTAAAGLLAFTATPAAASVSGYYQQSATTVSNSVAKTARAECDNGWELMDAGAATTGASGDVVLDDVFADQSLDYATATGMELGGTATNWSVTSHITCALPSPGQEWVWEESAYDTLPYKSVRAECPGTKTVLGNGYTIRGGGGDVHVYAAEPDGGATTAATEVTVSAANAAGTARNWSVNAFLICADPLPGQRVVAVTSASNTGSKGVLASCGLIGTVLATGSTVAVDGPVGEIVVKDDYVSTEYTGWSYATNATGTATPWTITTYAFCVDA</sequence>